<evidence type="ECO:0000313" key="9">
    <source>
        <dbReference type="Proteomes" id="UP000032046"/>
    </source>
</evidence>
<dbReference type="PROSITE" id="PS51257">
    <property type="entry name" value="PROKAR_LIPOPROTEIN"/>
    <property type="match status" value="1"/>
</dbReference>
<dbReference type="Pfam" id="PF13181">
    <property type="entry name" value="TPR_8"/>
    <property type="match status" value="1"/>
</dbReference>
<feature type="chain" id="PRO_5002213006" description="HTH araC/xylS-type domain-containing protein" evidence="6">
    <location>
        <begin position="28"/>
        <end position="603"/>
    </location>
</feature>
<dbReference type="AlphaFoldDB" id="A0A0D0IUF2"/>
<evidence type="ECO:0000313" key="8">
    <source>
        <dbReference type="EMBL" id="KIP62738.1"/>
    </source>
</evidence>
<keyword evidence="5" id="KW-0472">Membrane</keyword>
<dbReference type="SUPFAM" id="SSF46689">
    <property type="entry name" value="Homeodomain-like"/>
    <property type="match status" value="1"/>
</dbReference>
<keyword evidence="5" id="KW-1133">Transmembrane helix</keyword>
<feature type="signal peptide" evidence="6">
    <location>
        <begin position="1"/>
        <end position="27"/>
    </location>
</feature>
<reference evidence="8 9" key="1">
    <citation type="submission" date="2015-01" db="EMBL/GenBank/DDBJ databases">
        <title>Comparative genomics of non-oral Prevotella species.</title>
        <authorList>
            <person name="Accetto T."/>
            <person name="Nograsek B."/>
            <person name="Avgustin G."/>
        </authorList>
    </citation>
    <scope>NUCLEOTIDE SEQUENCE [LARGE SCALE GENOMIC DNA]</scope>
    <source>
        <strain evidence="8 9">P5-119</strain>
    </source>
</reference>
<comment type="caution">
    <text evidence="8">The sequence shown here is derived from an EMBL/GenBank/DDBJ whole genome shotgun (WGS) entry which is preliminary data.</text>
</comment>
<keyword evidence="3" id="KW-0804">Transcription</keyword>
<name>A0A0D0IUF2_9BACT</name>
<dbReference type="Gene3D" id="1.10.10.60">
    <property type="entry name" value="Homeodomain-like"/>
    <property type="match status" value="2"/>
</dbReference>
<dbReference type="PANTHER" id="PTHR43280:SF10">
    <property type="entry name" value="REGULATORY PROTEIN POCR"/>
    <property type="match status" value="1"/>
</dbReference>
<dbReference type="InterPro" id="IPR018062">
    <property type="entry name" value="HTH_AraC-typ_CS"/>
</dbReference>
<keyword evidence="6" id="KW-0732">Signal</keyword>
<dbReference type="Gene3D" id="1.25.40.10">
    <property type="entry name" value="Tetratricopeptide repeat domain"/>
    <property type="match status" value="2"/>
</dbReference>
<keyword evidence="5" id="KW-0812">Transmembrane</keyword>
<evidence type="ECO:0000256" key="4">
    <source>
        <dbReference type="SAM" id="MobiDB-lite"/>
    </source>
</evidence>
<evidence type="ECO:0000256" key="5">
    <source>
        <dbReference type="SAM" id="Phobius"/>
    </source>
</evidence>
<keyword evidence="1" id="KW-0805">Transcription regulation</keyword>
<sequence>MEKKLNTILLILAVTIAFIACSQDEQAKSTAIKKANSKYTFEYVRGISLTQPKRALKMIETGKKDGSMTNIEANYLMSMVYYNGLRNYSKAANYAVAALNDPDINKYPEKERQLYNMASSQFYSCGNYVESLTMADKGIKLAYEHKDRKLMSQLLMTIGECHGEVGNMWHAINTFDRCIQIITEQLKKTPDWDTYFDLATVYSLKANSAIDIKEYKLVIDMQPKYKKCLDKLNKLKEDVSGANDVANAGYYSLLSIAYEKSGNHAKARECFDNLLSTRTALLPDGASYVVPYLLETKQYKEALKKINEEEKTWMSHGRDTVNYIYSNTILMNKARVLQALGRYEEAINTGMRAYNLSDSLTRRIKEQNATWLSEKMGKKVLKSYIENQDKQLTINRWANIIMGVLLFICITLIVFVIRDNRIIKNKNRVSSSLIGELSKYKTELFDRMSEHPDKVNNAASANDKASATDDKGKAVNSGETVKTEKKTDSKAHNEEYEQFLKIEKIIFEKNLFIRTKLSRTEVAAEAGMSTSHFNAVFDKYSQLTFTNYINNLRMERAAKLLKEKPNYSIEAIAQECGVPVRQTFYRLFSKKYGMTPADYRDNI</sequence>
<gene>
    <name evidence="8" type="ORF">ST44_05810</name>
</gene>
<feature type="compositionally biased region" description="Low complexity" evidence="4">
    <location>
        <begin position="455"/>
        <end position="465"/>
    </location>
</feature>
<keyword evidence="2" id="KW-0238">DNA-binding</keyword>
<feature type="region of interest" description="Disordered" evidence="4">
    <location>
        <begin position="453"/>
        <end position="489"/>
    </location>
</feature>
<dbReference type="Pfam" id="PF12833">
    <property type="entry name" value="HTH_18"/>
    <property type="match status" value="1"/>
</dbReference>
<dbReference type="GO" id="GO:0003700">
    <property type="term" value="F:DNA-binding transcription factor activity"/>
    <property type="evidence" value="ECO:0007669"/>
    <property type="project" value="InterPro"/>
</dbReference>
<dbReference type="SMART" id="SM00342">
    <property type="entry name" value="HTH_ARAC"/>
    <property type="match status" value="1"/>
</dbReference>
<dbReference type="PANTHER" id="PTHR43280">
    <property type="entry name" value="ARAC-FAMILY TRANSCRIPTIONAL REGULATOR"/>
    <property type="match status" value="1"/>
</dbReference>
<evidence type="ECO:0000256" key="1">
    <source>
        <dbReference type="ARBA" id="ARBA00023015"/>
    </source>
</evidence>
<feature type="transmembrane region" description="Helical" evidence="5">
    <location>
        <begin position="397"/>
        <end position="417"/>
    </location>
</feature>
<dbReference type="STRING" id="1602171.ST44_05810"/>
<protein>
    <recommendedName>
        <fullName evidence="7">HTH araC/xylS-type domain-containing protein</fullName>
    </recommendedName>
</protein>
<dbReference type="InterPro" id="IPR011990">
    <property type="entry name" value="TPR-like_helical_dom_sf"/>
</dbReference>
<dbReference type="GO" id="GO:0043565">
    <property type="term" value="F:sequence-specific DNA binding"/>
    <property type="evidence" value="ECO:0007669"/>
    <property type="project" value="InterPro"/>
</dbReference>
<dbReference type="InterPro" id="IPR018060">
    <property type="entry name" value="HTH_AraC"/>
</dbReference>
<proteinExistence type="predicted"/>
<organism evidence="8 9">
    <name type="scientific">Prevotella pectinovora</name>
    <dbReference type="NCBI Taxonomy" id="1602169"/>
    <lineage>
        <taxon>Bacteria</taxon>
        <taxon>Pseudomonadati</taxon>
        <taxon>Bacteroidota</taxon>
        <taxon>Bacteroidia</taxon>
        <taxon>Bacteroidales</taxon>
        <taxon>Prevotellaceae</taxon>
        <taxon>Prevotella</taxon>
    </lineage>
</organism>
<accession>A0A0D0IUF2</accession>
<dbReference type="SMART" id="SM00028">
    <property type="entry name" value="TPR"/>
    <property type="match status" value="3"/>
</dbReference>
<evidence type="ECO:0000256" key="6">
    <source>
        <dbReference type="SAM" id="SignalP"/>
    </source>
</evidence>
<dbReference type="Proteomes" id="UP000032046">
    <property type="component" value="Unassembled WGS sequence"/>
</dbReference>
<dbReference type="InterPro" id="IPR009057">
    <property type="entry name" value="Homeodomain-like_sf"/>
</dbReference>
<dbReference type="SUPFAM" id="SSF48452">
    <property type="entry name" value="TPR-like"/>
    <property type="match status" value="1"/>
</dbReference>
<evidence type="ECO:0000256" key="2">
    <source>
        <dbReference type="ARBA" id="ARBA00023125"/>
    </source>
</evidence>
<keyword evidence="9" id="KW-1185">Reference proteome</keyword>
<dbReference type="InterPro" id="IPR019734">
    <property type="entry name" value="TPR_rpt"/>
</dbReference>
<evidence type="ECO:0000259" key="7">
    <source>
        <dbReference type="PROSITE" id="PS01124"/>
    </source>
</evidence>
<evidence type="ECO:0000256" key="3">
    <source>
        <dbReference type="ARBA" id="ARBA00023163"/>
    </source>
</evidence>
<feature type="domain" description="HTH araC/xylS-type" evidence="7">
    <location>
        <begin position="503"/>
        <end position="602"/>
    </location>
</feature>
<dbReference type="EMBL" id="JXQK01000051">
    <property type="protein sequence ID" value="KIP62738.1"/>
    <property type="molecule type" value="Genomic_DNA"/>
</dbReference>
<dbReference type="PROSITE" id="PS00041">
    <property type="entry name" value="HTH_ARAC_FAMILY_1"/>
    <property type="match status" value="1"/>
</dbReference>
<dbReference type="RefSeq" id="WP_042518866.1">
    <property type="nucleotide sequence ID" value="NZ_JXQK01000051.1"/>
</dbReference>
<dbReference type="PROSITE" id="PS01124">
    <property type="entry name" value="HTH_ARAC_FAMILY_2"/>
    <property type="match status" value="1"/>
</dbReference>